<keyword evidence="2" id="KW-1185">Reference proteome</keyword>
<dbReference type="EMBL" id="ML976671">
    <property type="protein sequence ID" value="KAF1975233.1"/>
    <property type="molecule type" value="Genomic_DNA"/>
</dbReference>
<accession>A0A6A5VCN2</accession>
<evidence type="ECO:0000313" key="1">
    <source>
        <dbReference type="EMBL" id="KAF1975233.1"/>
    </source>
</evidence>
<evidence type="ECO:0000313" key="2">
    <source>
        <dbReference type="Proteomes" id="UP000800036"/>
    </source>
</evidence>
<reference evidence="1" key="1">
    <citation type="journal article" date="2020" name="Stud. Mycol.">
        <title>101 Dothideomycetes genomes: a test case for predicting lifestyles and emergence of pathogens.</title>
        <authorList>
            <person name="Haridas S."/>
            <person name="Albert R."/>
            <person name="Binder M."/>
            <person name="Bloem J."/>
            <person name="Labutti K."/>
            <person name="Salamov A."/>
            <person name="Andreopoulos B."/>
            <person name="Baker S."/>
            <person name="Barry K."/>
            <person name="Bills G."/>
            <person name="Bluhm B."/>
            <person name="Cannon C."/>
            <person name="Castanera R."/>
            <person name="Culley D."/>
            <person name="Daum C."/>
            <person name="Ezra D."/>
            <person name="Gonzalez J."/>
            <person name="Henrissat B."/>
            <person name="Kuo A."/>
            <person name="Liang C."/>
            <person name="Lipzen A."/>
            <person name="Lutzoni F."/>
            <person name="Magnuson J."/>
            <person name="Mondo S."/>
            <person name="Nolan M."/>
            <person name="Ohm R."/>
            <person name="Pangilinan J."/>
            <person name="Park H.-J."/>
            <person name="Ramirez L."/>
            <person name="Alfaro M."/>
            <person name="Sun H."/>
            <person name="Tritt A."/>
            <person name="Yoshinaga Y."/>
            <person name="Zwiers L.-H."/>
            <person name="Turgeon B."/>
            <person name="Goodwin S."/>
            <person name="Spatafora J."/>
            <person name="Crous P."/>
            <person name="Grigoriev I."/>
        </authorList>
    </citation>
    <scope>NUCLEOTIDE SEQUENCE</scope>
    <source>
        <strain evidence="1">CBS 107.79</strain>
    </source>
</reference>
<protein>
    <submittedName>
        <fullName evidence="1">Uncharacterized protein</fullName>
    </submittedName>
</protein>
<feature type="non-terminal residue" evidence="1">
    <location>
        <position position="1"/>
    </location>
</feature>
<sequence>ATGISPLNPKRILQRFRTSTLDGSQLSKTLGSCYSKGDWPKVETLVRKSAKDVHSCELKKVLRTLHHLVAQNKLIYYELEGVKDALREKKKASIKRKVLPLQ</sequence>
<proteinExistence type="predicted"/>
<organism evidence="1 2">
    <name type="scientific">Bimuria novae-zelandiae CBS 107.79</name>
    <dbReference type="NCBI Taxonomy" id="1447943"/>
    <lineage>
        <taxon>Eukaryota</taxon>
        <taxon>Fungi</taxon>
        <taxon>Dikarya</taxon>
        <taxon>Ascomycota</taxon>
        <taxon>Pezizomycotina</taxon>
        <taxon>Dothideomycetes</taxon>
        <taxon>Pleosporomycetidae</taxon>
        <taxon>Pleosporales</taxon>
        <taxon>Massarineae</taxon>
        <taxon>Didymosphaeriaceae</taxon>
        <taxon>Bimuria</taxon>
    </lineage>
</organism>
<dbReference type="AlphaFoldDB" id="A0A6A5VCN2"/>
<dbReference type="OrthoDB" id="3788048at2759"/>
<dbReference type="Proteomes" id="UP000800036">
    <property type="component" value="Unassembled WGS sequence"/>
</dbReference>
<gene>
    <name evidence="1" type="ORF">BU23DRAFT_459235</name>
</gene>
<name>A0A6A5VCN2_9PLEO</name>